<feature type="transmembrane region" description="Helical" evidence="1">
    <location>
        <begin position="46"/>
        <end position="64"/>
    </location>
</feature>
<dbReference type="AlphaFoldDB" id="A0AA40TUB1"/>
<dbReference type="Proteomes" id="UP000050523">
    <property type="component" value="Unassembled WGS sequence"/>
</dbReference>
<dbReference type="EMBL" id="LJRO01000299">
    <property type="protein sequence ID" value="KPY97042.1"/>
    <property type="molecule type" value="Genomic_DNA"/>
</dbReference>
<evidence type="ECO:0000313" key="2">
    <source>
        <dbReference type="EMBL" id="KPY97042.1"/>
    </source>
</evidence>
<gene>
    <name evidence="2" type="ORF">ALO43_100168</name>
</gene>
<feature type="transmembrane region" description="Helical" evidence="1">
    <location>
        <begin position="21"/>
        <end position="40"/>
    </location>
</feature>
<keyword evidence="1" id="KW-1133">Transmembrane helix</keyword>
<proteinExistence type="predicted"/>
<name>A0AA40TUB1_9PSED</name>
<protein>
    <submittedName>
        <fullName evidence="2">Uncharacterized protein</fullName>
    </submittedName>
</protein>
<keyword evidence="1" id="KW-0472">Membrane</keyword>
<comment type="caution">
    <text evidence="2">The sequence shown here is derived from an EMBL/GenBank/DDBJ whole genome shotgun (WGS) entry which is preliminary data.</text>
</comment>
<reference evidence="2 3" key="1">
    <citation type="submission" date="2015-09" db="EMBL/GenBank/DDBJ databases">
        <title>Genome announcement of multiple Pseudomonas syringae strains.</title>
        <authorList>
            <person name="Thakur S."/>
            <person name="Wang P.W."/>
            <person name="Gong Y."/>
            <person name="Weir B.S."/>
            <person name="Guttman D.S."/>
        </authorList>
    </citation>
    <scope>NUCLEOTIDE SEQUENCE [LARGE SCALE GENOMIC DNA]</scope>
    <source>
        <strain evidence="2 3">ICMP9151</strain>
    </source>
</reference>
<evidence type="ECO:0000256" key="1">
    <source>
        <dbReference type="SAM" id="Phobius"/>
    </source>
</evidence>
<organism evidence="2 3">
    <name type="scientific">Pseudomonas tremae</name>
    <dbReference type="NCBI Taxonomy" id="200454"/>
    <lineage>
        <taxon>Bacteria</taxon>
        <taxon>Pseudomonadati</taxon>
        <taxon>Pseudomonadota</taxon>
        <taxon>Gammaproteobacteria</taxon>
        <taxon>Pseudomonadales</taxon>
        <taxon>Pseudomonadaceae</taxon>
        <taxon>Pseudomonas</taxon>
    </lineage>
</organism>
<accession>A0AA40TUB1</accession>
<evidence type="ECO:0000313" key="3">
    <source>
        <dbReference type="Proteomes" id="UP000050523"/>
    </source>
</evidence>
<sequence>MNPAQASVRLRPKEWTHFMKDSIALLVTAVVMAFFAWLFWSTLGPDAFVVLGSLMVVVLCTDNFRLRRQVKALQAGAAKKA</sequence>
<keyword evidence="1" id="KW-0812">Transmembrane</keyword>